<dbReference type="EMBL" id="JFFI01000906">
    <property type="protein sequence ID" value="KXH65156.1"/>
    <property type="molecule type" value="Genomic_DNA"/>
</dbReference>
<keyword evidence="3" id="KW-1185">Reference proteome</keyword>
<dbReference type="Proteomes" id="UP000070121">
    <property type="component" value="Unassembled WGS sequence"/>
</dbReference>
<feature type="region of interest" description="Disordered" evidence="1">
    <location>
        <begin position="71"/>
        <end position="91"/>
    </location>
</feature>
<evidence type="ECO:0000313" key="2">
    <source>
        <dbReference type="EMBL" id="KXH65156.1"/>
    </source>
</evidence>
<proteinExistence type="predicted"/>
<accession>A0A135UXL4</accession>
<gene>
    <name evidence="2" type="ORF">CSAL01_08123</name>
</gene>
<name>A0A135UXL4_9PEZI</name>
<evidence type="ECO:0000256" key="1">
    <source>
        <dbReference type="SAM" id="MobiDB-lite"/>
    </source>
</evidence>
<protein>
    <submittedName>
        <fullName evidence="2">Uncharacterized protein</fullName>
    </submittedName>
</protein>
<dbReference type="AlphaFoldDB" id="A0A135UXL4"/>
<evidence type="ECO:0000313" key="3">
    <source>
        <dbReference type="Proteomes" id="UP000070121"/>
    </source>
</evidence>
<feature type="compositionally biased region" description="Basic and acidic residues" evidence="1">
    <location>
        <begin position="74"/>
        <end position="88"/>
    </location>
</feature>
<reference evidence="2 3" key="1">
    <citation type="submission" date="2014-02" db="EMBL/GenBank/DDBJ databases">
        <title>The genome sequence of Colletotrichum salicis CBS 607.94.</title>
        <authorList>
            <person name="Baroncelli R."/>
            <person name="Thon M.R."/>
        </authorList>
    </citation>
    <scope>NUCLEOTIDE SEQUENCE [LARGE SCALE GENOMIC DNA]</scope>
    <source>
        <strain evidence="2 3">CBS 607.94</strain>
    </source>
</reference>
<sequence length="105" mass="11225">METGPAETEKHAGDVARQNGPILYPIWAMISLTIGKPWGFWDRLVSRRAAGYPSESTDYRASWAGAHAAGARRGVGEERGGMPSRDDGGVLSPCDYAGAGVFDEQ</sequence>
<comment type="caution">
    <text evidence="2">The sequence shown here is derived from an EMBL/GenBank/DDBJ whole genome shotgun (WGS) entry which is preliminary data.</text>
</comment>
<organism evidence="2 3">
    <name type="scientific">Colletotrichum salicis</name>
    <dbReference type="NCBI Taxonomy" id="1209931"/>
    <lineage>
        <taxon>Eukaryota</taxon>
        <taxon>Fungi</taxon>
        <taxon>Dikarya</taxon>
        <taxon>Ascomycota</taxon>
        <taxon>Pezizomycotina</taxon>
        <taxon>Sordariomycetes</taxon>
        <taxon>Hypocreomycetidae</taxon>
        <taxon>Glomerellales</taxon>
        <taxon>Glomerellaceae</taxon>
        <taxon>Colletotrichum</taxon>
        <taxon>Colletotrichum acutatum species complex</taxon>
    </lineage>
</organism>